<reference evidence="1" key="1">
    <citation type="submission" date="2015-08" db="EMBL/GenBank/DDBJ databases">
        <authorList>
            <person name="Babu N.S."/>
            <person name="Beckwith C.J."/>
            <person name="Beseler K.G."/>
            <person name="Brison A."/>
            <person name="Carone J.V."/>
            <person name="Caskin T.P."/>
            <person name="Diamond M."/>
            <person name="Durham M.E."/>
            <person name="Foxe J.M."/>
            <person name="Go M."/>
            <person name="Henderson B.A."/>
            <person name="Jones I.B."/>
            <person name="McGettigan J.A."/>
            <person name="Micheletti S.J."/>
            <person name="Nasrallah M.E."/>
            <person name="Ortiz D."/>
            <person name="Piller C.R."/>
            <person name="Privatt S.R."/>
            <person name="Schneider S.L."/>
            <person name="Sharp S."/>
            <person name="Smith T.C."/>
            <person name="Stanton J.D."/>
            <person name="Ullery H.E."/>
            <person name="Wilson R.J."/>
            <person name="Serrano M.G."/>
            <person name="Buck G."/>
            <person name="Lee V."/>
            <person name="Wang Y."/>
            <person name="Carvalho R."/>
            <person name="Voegtly L."/>
            <person name="Shi R."/>
            <person name="Duckworth R."/>
            <person name="Johnson A."/>
            <person name="Loviza R."/>
            <person name="Walstead R."/>
            <person name="Shah Z."/>
            <person name="Kiflezghi M."/>
            <person name="Wade K."/>
            <person name="Ball S.L."/>
            <person name="Bradley K.W."/>
            <person name="Asai D.J."/>
            <person name="Bowman C.A."/>
            <person name="Russell D.A."/>
            <person name="Pope W.H."/>
            <person name="Jacobs-Sera D."/>
            <person name="Hendrix R.W."/>
            <person name="Hatfull G.F."/>
        </authorList>
    </citation>
    <scope>NUCLEOTIDE SEQUENCE [LARGE SCALE GENOMIC DNA]</scope>
</reference>
<protein>
    <submittedName>
        <fullName evidence="1">Uncharacterized protein</fullName>
    </submittedName>
</protein>
<dbReference type="VEuPathDB" id="CryptoDB:CHUDEA3_3990"/>
<dbReference type="VEuPathDB" id="CryptoDB:ChTU502y2012_416g0185"/>
<name>A0A0S4TEB5_CRYHO</name>
<evidence type="ECO:0000313" key="1">
    <source>
        <dbReference type="EMBL" id="CUV05339.1"/>
    </source>
</evidence>
<dbReference type="EMBL" id="LN877949">
    <property type="protein sequence ID" value="CUV05339.1"/>
    <property type="molecule type" value="Genomic_DNA"/>
</dbReference>
<accession>A0A0S4TEB5</accession>
<dbReference type="VEuPathDB" id="CryptoDB:GY17_00003795"/>
<dbReference type="Proteomes" id="UP000199752">
    <property type="component" value="Chromosome 3"/>
</dbReference>
<sequence>MNNYGIFELNEHADRVVVYLYLDKDLSIQFGSYMDSFNTLDSKDKCLETSIIFNNGKLWLEVKGALDKQNSNSKFGKSMEDIIISNNNQFNLEKQLSFSNFKIFLKLPNRLQVQDVLSVSYYHDNISSKISTGSEIKTQEATPILFSRIVLSLKNKLSLLTLSTLVTDQSWDQPNELTFIEKDESICLDLETSLLNHLLIKKPDDHENLTNKLNLNCKKCGFLLSEYCENWVTAPLPSEMFIHGSEMLTCDNCHPVLSSNSTTYCHHDFGARPNWICLGNYHISIHTNNASLDHLLFQRESDSNLDQTLETFFINDINNIYYSGKKVLYSLFCQNCGDKLGWKNYRDNHINFWKSKVLLNLISNQKVVSTLFANYSITSLAIHYIEKYLKQYSKLYIINSNEMGDMKNKDAISIYIIKKNVIKLKTQVFIGCLFEHIESQAQLYNKRSIIYNSIKISYNLDTGDIIKSNEHQIKLEKEQFCQIVRNIQENTLFNKNSYLSIPILSSDLV</sequence>
<gene>
    <name evidence="1" type="ORF">CHUDEA3_3990</name>
</gene>
<dbReference type="AlphaFoldDB" id="A0A0S4TEB5"/>
<dbReference type="VEuPathDB" id="CryptoDB:Chro.30450"/>
<organism evidence="1">
    <name type="scientific">Cryptosporidium hominis</name>
    <dbReference type="NCBI Taxonomy" id="237895"/>
    <lineage>
        <taxon>Eukaryota</taxon>
        <taxon>Sar</taxon>
        <taxon>Alveolata</taxon>
        <taxon>Apicomplexa</taxon>
        <taxon>Conoidasida</taxon>
        <taxon>Coccidia</taxon>
        <taxon>Eucoccidiorida</taxon>
        <taxon>Eimeriorina</taxon>
        <taxon>Cryptosporidiidae</taxon>
        <taxon>Cryptosporidium</taxon>
    </lineage>
</organism>
<proteinExistence type="predicted"/>